<dbReference type="GO" id="GO:0042586">
    <property type="term" value="F:peptide deformylase activity"/>
    <property type="evidence" value="ECO:0007669"/>
    <property type="project" value="UniProtKB-EC"/>
</dbReference>
<dbReference type="PIRSF" id="PIRSF004749">
    <property type="entry name" value="Pep_def"/>
    <property type="match status" value="1"/>
</dbReference>
<sequence>MTVRSPVRWPDPRLAEASRPVAAFDAALRELADELLAMMRAAPGVGATAAHMGVPLRLFVIELPGDAAPRFYVNAEIIGASAQTQSHAEGSIAMPGAHAEVVRPAQVRVRWRDLDGATHEETADGFRAACLQHEIDQMDGVFWLQRLSKLKRDRVITRWRKQTRLE</sequence>
<accession>A0ABV7UHP9</accession>
<dbReference type="HAMAP" id="MF_00163">
    <property type="entry name" value="Pep_deformylase"/>
    <property type="match status" value="1"/>
</dbReference>
<dbReference type="SUPFAM" id="SSF56420">
    <property type="entry name" value="Peptide deformylase"/>
    <property type="match status" value="1"/>
</dbReference>
<protein>
    <recommendedName>
        <fullName evidence="2">Peptide deformylase-like</fullName>
    </recommendedName>
    <alternativeName>
        <fullName evidence="2">Polypeptide deformylase-like</fullName>
    </alternativeName>
</protein>
<feature type="active site" evidence="2">
    <location>
        <position position="134"/>
    </location>
</feature>
<keyword evidence="4" id="KW-1185">Reference proteome</keyword>
<keyword evidence="3" id="KW-0378">Hydrolase</keyword>
<dbReference type="NCBIfam" id="TIGR00079">
    <property type="entry name" value="pept_deformyl"/>
    <property type="match status" value="1"/>
</dbReference>
<organism evidence="3 4">
    <name type="scientific">Camelimonas fluminis</name>
    <dbReference type="NCBI Taxonomy" id="1576911"/>
    <lineage>
        <taxon>Bacteria</taxon>
        <taxon>Pseudomonadati</taxon>
        <taxon>Pseudomonadota</taxon>
        <taxon>Alphaproteobacteria</taxon>
        <taxon>Hyphomicrobiales</taxon>
        <taxon>Chelatococcaceae</taxon>
        <taxon>Camelimonas</taxon>
    </lineage>
</organism>
<dbReference type="NCBIfam" id="NF009484">
    <property type="entry name" value="PRK12846.1-5"/>
    <property type="match status" value="1"/>
</dbReference>
<comment type="caution">
    <text evidence="2">Lacks conserved residue(s) required for the propagation of feature annotation.</text>
</comment>
<dbReference type="InterPro" id="IPR023635">
    <property type="entry name" value="Peptide_deformylase"/>
</dbReference>
<dbReference type="Gene3D" id="3.90.45.10">
    <property type="entry name" value="Peptide deformylase"/>
    <property type="match status" value="1"/>
</dbReference>
<gene>
    <name evidence="3" type="ORF">ACFONL_11780</name>
</gene>
<dbReference type="PRINTS" id="PR01576">
    <property type="entry name" value="PDEFORMYLASE"/>
</dbReference>
<evidence type="ECO:0000256" key="2">
    <source>
        <dbReference type="HAMAP-Rule" id="MF_00163"/>
    </source>
</evidence>
<dbReference type="RefSeq" id="WP_191319623.1">
    <property type="nucleotide sequence ID" value="NZ_BNCG01000009.1"/>
</dbReference>
<dbReference type="CDD" id="cd00487">
    <property type="entry name" value="Pep_deformylase"/>
    <property type="match status" value="1"/>
</dbReference>
<dbReference type="PANTHER" id="PTHR10458:SF22">
    <property type="entry name" value="PEPTIDE DEFORMYLASE"/>
    <property type="match status" value="1"/>
</dbReference>
<proteinExistence type="inferred from homology"/>
<dbReference type="Pfam" id="PF01327">
    <property type="entry name" value="Pep_deformylase"/>
    <property type="match status" value="1"/>
</dbReference>
<dbReference type="EMBL" id="JBHRYC010000058">
    <property type="protein sequence ID" value="MFC3638043.1"/>
    <property type="molecule type" value="Genomic_DNA"/>
</dbReference>
<evidence type="ECO:0000313" key="4">
    <source>
        <dbReference type="Proteomes" id="UP001595704"/>
    </source>
</evidence>
<reference evidence="4" key="1">
    <citation type="journal article" date="2019" name="Int. J. Syst. Evol. Microbiol.">
        <title>The Global Catalogue of Microorganisms (GCM) 10K type strain sequencing project: providing services to taxonomists for standard genome sequencing and annotation.</title>
        <authorList>
            <consortium name="The Broad Institute Genomics Platform"/>
            <consortium name="The Broad Institute Genome Sequencing Center for Infectious Disease"/>
            <person name="Wu L."/>
            <person name="Ma J."/>
        </authorList>
    </citation>
    <scope>NUCLEOTIDE SEQUENCE [LARGE SCALE GENOMIC DNA]</scope>
    <source>
        <strain evidence="4">KCTC 42282</strain>
    </source>
</reference>
<comment type="caution">
    <text evidence="3">The sequence shown here is derived from an EMBL/GenBank/DDBJ whole genome shotgun (WGS) entry which is preliminary data.</text>
</comment>
<name>A0ABV7UHP9_9HYPH</name>
<dbReference type="Proteomes" id="UP001595704">
    <property type="component" value="Unassembled WGS sequence"/>
</dbReference>
<evidence type="ECO:0000256" key="1">
    <source>
        <dbReference type="ARBA" id="ARBA00010759"/>
    </source>
</evidence>
<evidence type="ECO:0000313" key="3">
    <source>
        <dbReference type="EMBL" id="MFC3638043.1"/>
    </source>
</evidence>
<comment type="similarity">
    <text evidence="1 2">Belongs to the polypeptide deformylase family.</text>
</comment>
<dbReference type="InterPro" id="IPR036821">
    <property type="entry name" value="Peptide_deformylase_sf"/>
</dbReference>
<dbReference type="PANTHER" id="PTHR10458">
    <property type="entry name" value="PEPTIDE DEFORMYLASE"/>
    <property type="match status" value="1"/>
</dbReference>